<keyword evidence="3" id="KW-1185">Reference proteome</keyword>
<evidence type="ECO:0000313" key="2">
    <source>
        <dbReference type="EMBL" id="QDT73627.1"/>
    </source>
</evidence>
<dbReference type="KEGG" id="llh:I41_28160"/>
<organism evidence="2 3">
    <name type="scientific">Lacipirellula limnantheis</name>
    <dbReference type="NCBI Taxonomy" id="2528024"/>
    <lineage>
        <taxon>Bacteria</taxon>
        <taxon>Pseudomonadati</taxon>
        <taxon>Planctomycetota</taxon>
        <taxon>Planctomycetia</taxon>
        <taxon>Pirellulales</taxon>
        <taxon>Lacipirellulaceae</taxon>
        <taxon>Lacipirellula</taxon>
    </lineage>
</organism>
<accession>A0A517TZ30</accession>
<dbReference type="RefSeq" id="WP_145433196.1">
    <property type="nucleotide sequence ID" value="NZ_CP036339.1"/>
</dbReference>
<reference evidence="2 3" key="1">
    <citation type="submission" date="2019-02" db="EMBL/GenBank/DDBJ databases">
        <title>Deep-cultivation of Planctomycetes and their phenomic and genomic characterization uncovers novel biology.</title>
        <authorList>
            <person name="Wiegand S."/>
            <person name="Jogler M."/>
            <person name="Boedeker C."/>
            <person name="Pinto D."/>
            <person name="Vollmers J."/>
            <person name="Rivas-Marin E."/>
            <person name="Kohn T."/>
            <person name="Peeters S.H."/>
            <person name="Heuer A."/>
            <person name="Rast P."/>
            <person name="Oberbeckmann S."/>
            <person name="Bunk B."/>
            <person name="Jeske O."/>
            <person name="Meyerdierks A."/>
            <person name="Storesund J.E."/>
            <person name="Kallscheuer N."/>
            <person name="Luecker S."/>
            <person name="Lage O.M."/>
            <person name="Pohl T."/>
            <person name="Merkel B.J."/>
            <person name="Hornburger P."/>
            <person name="Mueller R.-W."/>
            <person name="Bruemmer F."/>
            <person name="Labrenz M."/>
            <person name="Spormann A.M."/>
            <person name="Op den Camp H."/>
            <person name="Overmann J."/>
            <person name="Amann R."/>
            <person name="Jetten M.S.M."/>
            <person name="Mascher T."/>
            <person name="Medema M.H."/>
            <person name="Devos D.P."/>
            <person name="Kaster A.-K."/>
            <person name="Ovreas L."/>
            <person name="Rohde M."/>
            <person name="Galperin M.Y."/>
            <person name="Jogler C."/>
        </authorList>
    </citation>
    <scope>NUCLEOTIDE SEQUENCE [LARGE SCALE GENOMIC DNA]</scope>
    <source>
        <strain evidence="2 3">I41</strain>
    </source>
</reference>
<dbReference type="Proteomes" id="UP000317909">
    <property type="component" value="Chromosome"/>
</dbReference>
<name>A0A517TZ30_9BACT</name>
<evidence type="ECO:0000259" key="1">
    <source>
        <dbReference type="Pfam" id="PF22016"/>
    </source>
</evidence>
<proteinExistence type="predicted"/>
<sequence length="167" mass="18222">MIFRLSQKLSMKLGEAPTRVLPLDQNPLADWSGHLFLADRTQYIIVTNTASLYSALLYGRGVVDGGRLIERGLAAIRDVLVDDGLGFIYLRSVAPSAASVSFSKSLNRSVTGSMNDLINCAKMWLLDEDLSPYDASFKLNEMPMSAIKYANPRDALMSLSAGTPEST</sequence>
<evidence type="ECO:0000313" key="3">
    <source>
        <dbReference type="Proteomes" id="UP000317909"/>
    </source>
</evidence>
<dbReference type="InterPro" id="IPR053864">
    <property type="entry name" value="DUF6933"/>
</dbReference>
<dbReference type="EMBL" id="CP036339">
    <property type="protein sequence ID" value="QDT73627.1"/>
    <property type="molecule type" value="Genomic_DNA"/>
</dbReference>
<gene>
    <name evidence="2" type="ORF">I41_28160</name>
</gene>
<dbReference type="AlphaFoldDB" id="A0A517TZ30"/>
<dbReference type="OrthoDB" id="9801392at2"/>
<feature type="domain" description="DUF6933" evidence="1">
    <location>
        <begin position="2"/>
        <end position="154"/>
    </location>
</feature>
<dbReference type="Pfam" id="PF22016">
    <property type="entry name" value="DUF6933"/>
    <property type="match status" value="1"/>
</dbReference>
<protein>
    <recommendedName>
        <fullName evidence="1">DUF6933 domain-containing protein</fullName>
    </recommendedName>
</protein>